<keyword evidence="4" id="KW-0804">Transcription</keyword>
<dbReference type="PROSITE" id="PS50043">
    <property type="entry name" value="HTH_LUXR_2"/>
    <property type="match status" value="1"/>
</dbReference>
<feature type="domain" description="HTH luxR-type" evidence="6">
    <location>
        <begin position="151"/>
        <end position="216"/>
    </location>
</feature>
<dbReference type="SUPFAM" id="SSF46894">
    <property type="entry name" value="C-terminal effector domain of the bipartite response regulators"/>
    <property type="match status" value="1"/>
</dbReference>
<dbReference type="InterPro" id="IPR039420">
    <property type="entry name" value="WalR-like"/>
</dbReference>
<evidence type="ECO:0000259" key="6">
    <source>
        <dbReference type="PROSITE" id="PS50043"/>
    </source>
</evidence>
<dbReference type="InterPro" id="IPR016032">
    <property type="entry name" value="Sig_transdc_resp-reg_C-effctor"/>
</dbReference>
<protein>
    <submittedName>
        <fullName evidence="8">Response regulator transcription factor</fullName>
    </submittedName>
</protein>
<keyword evidence="2" id="KW-0805">Transcription regulation</keyword>
<dbReference type="EMBL" id="DTHB01000016">
    <property type="protein sequence ID" value="HGB14082.1"/>
    <property type="molecule type" value="Genomic_DNA"/>
</dbReference>
<dbReference type="SUPFAM" id="SSF52172">
    <property type="entry name" value="CheY-like"/>
    <property type="match status" value="1"/>
</dbReference>
<dbReference type="InterPro" id="IPR000792">
    <property type="entry name" value="Tscrpt_reg_LuxR_C"/>
</dbReference>
<accession>A0A7C3SI04</accession>
<dbReference type="AlphaFoldDB" id="A0A7C3SI04"/>
<keyword evidence="1 5" id="KW-0597">Phosphoprotein</keyword>
<organism evidence="8">
    <name type="scientific">Desulfobacca acetoxidans</name>
    <dbReference type="NCBI Taxonomy" id="60893"/>
    <lineage>
        <taxon>Bacteria</taxon>
        <taxon>Pseudomonadati</taxon>
        <taxon>Thermodesulfobacteriota</taxon>
        <taxon>Desulfobaccia</taxon>
        <taxon>Desulfobaccales</taxon>
        <taxon>Desulfobaccaceae</taxon>
        <taxon>Desulfobacca</taxon>
    </lineage>
</organism>
<evidence type="ECO:0000256" key="4">
    <source>
        <dbReference type="ARBA" id="ARBA00023163"/>
    </source>
</evidence>
<proteinExistence type="predicted"/>
<dbReference type="PANTHER" id="PTHR43214">
    <property type="entry name" value="TWO-COMPONENT RESPONSE REGULATOR"/>
    <property type="match status" value="1"/>
</dbReference>
<dbReference type="Pfam" id="PF00196">
    <property type="entry name" value="GerE"/>
    <property type="match status" value="1"/>
</dbReference>
<evidence type="ECO:0000256" key="5">
    <source>
        <dbReference type="PROSITE-ProRule" id="PRU00169"/>
    </source>
</evidence>
<evidence type="ECO:0000313" key="8">
    <source>
        <dbReference type="EMBL" id="HGB14082.1"/>
    </source>
</evidence>
<dbReference type="PROSITE" id="PS50110">
    <property type="entry name" value="RESPONSE_REGULATORY"/>
    <property type="match status" value="1"/>
</dbReference>
<feature type="domain" description="Response regulatory" evidence="7">
    <location>
        <begin position="6"/>
        <end position="122"/>
    </location>
</feature>
<dbReference type="GO" id="GO:0003677">
    <property type="term" value="F:DNA binding"/>
    <property type="evidence" value="ECO:0007669"/>
    <property type="project" value="UniProtKB-KW"/>
</dbReference>
<sequence>MTPKKKLIIVDDHPMFREGLKSIIAQKPEFEVMGETGEGKAALEMAQRLKPDLVLMDISLPDANGIDLSRDLKRILPGIKILIVSMHARIDYIASAFQAGALGYVVKDAPPGKILQALEQVSRGEYFLDTSVARQVVERLAELQGRGAAVTDPAYASLSPREQEIFRLLAEGQSIKKIADRLCISRKTVENHRSNIMAKLGLHSSMELVRYAAKIGLIDLDRWKS</sequence>
<dbReference type="Pfam" id="PF00072">
    <property type="entry name" value="Response_reg"/>
    <property type="match status" value="1"/>
</dbReference>
<dbReference type="InterPro" id="IPR058245">
    <property type="entry name" value="NreC/VraR/RcsB-like_REC"/>
</dbReference>
<dbReference type="PANTHER" id="PTHR43214:SF41">
    <property type="entry name" value="NITRATE_NITRITE RESPONSE REGULATOR PROTEIN NARP"/>
    <property type="match status" value="1"/>
</dbReference>
<dbReference type="SMART" id="SM00421">
    <property type="entry name" value="HTH_LUXR"/>
    <property type="match status" value="1"/>
</dbReference>
<dbReference type="GO" id="GO:0006355">
    <property type="term" value="P:regulation of DNA-templated transcription"/>
    <property type="evidence" value="ECO:0007669"/>
    <property type="project" value="InterPro"/>
</dbReference>
<dbReference type="CDD" id="cd17535">
    <property type="entry name" value="REC_NarL-like"/>
    <property type="match status" value="1"/>
</dbReference>
<evidence type="ECO:0000256" key="2">
    <source>
        <dbReference type="ARBA" id="ARBA00023015"/>
    </source>
</evidence>
<dbReference type="CDD" id="cd06170">
    <property type="entry name" value="LuxR_C_like"/>
    <property type="match status" value="1"/>
</dbReference>
<dbReference type="InterPro" id="IPR001789">
    <property type="entry name" value="Sig_transdc_resp-reg_receiver"/>
</dbReference>
<feature type="modified residue" description="4-aspartylphosphate" evidence="5">
    <location>
        <position position="57"/>
    </location>
</feature>
<keyword evidence="3" id="KW-0238">DNA-binding</keyword>
<evidence type="ECO:0000256" key="3">
    <source>
        <dbReference type="ARBA" id="ARBA00023125"/>
    </source>
</evidence>
<reference evidence="8" key="1">
    <citation type="journal article" date="2020" name="mSystems">
        <title>Genome- and Community-Level Interaction Insights into Carbon Utilization and Element Cycling Functions of Hydrothermarchaeota in Hydrothermal Sediment.</title>
        <authorList>
            <person name="Zhou Z."/>
            <person name="Liu Y."/>
            <person name="Xu W."/>
            <person name="Pan J."/>
            <person name="Luo Z.H."/>
            <person name="Li M."/>
        </authorList>
    </citation>
    <scope>NUCLEOTIDE SEQUENCE [LARGE SCALE GENOMIC DNA]</scope>
    <source>
        <strain evidence="8">SpSt-776</strain>
    </source>
</reference>
<dbReference type="InterPro" id="IPR011006">
    <property type="entry name" value="CheY-like_superfamily"/>
</dbReference>
<dbReference type="SMART" id="SM00448">
    <property type="entry name" value="REC"/>
    <property type="match status" value="1"/>
</dbReference>
<gene>
    <name evidence="8" type="ORF">ENV62_02425</name>
</gene>
<name>A0A7C3SI04_9BACT</name>
<dbReference type="Gene3D" id="3.40.50.2300">
    <property type="match status" value="1"/>
</dbReference>
<evidence type="ECO:0000259" key="7">
    <source>
        <dbReference type="PROSITE" id="PS50110"/>
    </source>
</evidence>
<evidence type="ECO:0000256" key="1">
    <source>
        <dbReference type="ARBA" id="ARBA00022553"/>
    </source>
</evidence>
<dbReference type="GO" id="GO:0000160">
    <property type="term" value="P:phosphorelay signal transduction system"/>
    <property type="evidence" value="ECO:0007669"/>
    <property type="project" value="InterPro"/>
</dbReference>
<comment type="caution">
    <text evidence="8">The sequence shown here is derived from an EMBL/GenBank/DDBJ whole genome shotgun (WGS) entry which is preliminary data.</text>
</comment>
<dbReference type="PRINTS" id="PR00038">
    <property type="entry name" value="HTHLUXR"/>
</dbReference>